<dbReference type="Proteomes" id="UP001060085">
    <property type="component" value="Linkage Group LG01"/>
</dbReference>
<evidence type="ECO:0000313" key="1">
    <source>
        <dbReference type="EMBL" id="KAI5681250.1"/>
    </source>
</evidence>
<accession>A0ACC0C8N9</accession>
<keyword evidence="2" id="KW-1185">Reference proteome</keyword>
<reference evidence="2" key="1">
    <citation type="journal article" date="2023" name="Nat. Plants">
        <title>Single-cell RNA sequencing provides a high-resolution roadmap for understanding the multicellular compartmentation of specialized metabolism.</title>
        <authorList>
            <person name="Sun S."/>
            <person name="Shen X."/>
            <person name="Li Y."/>
            <person name="Li Y."/>
            <person name="Wang S."/>
            <person name="Li R."/>
            <person name="Zhang H."/>
            <person name="Shen G."/>
            <person name="Guo B."/>
            <person name="Wei J."/>
            <person name="Xu J."/>
            <person name="St-Pierre B."/>
            <person name="Chen S."/>
            <person name="Sun C."/>
        </authorList>
    </citation>
    <scope>NUCLEOTIDE SEQUENCE [LARGE SCALE GENOMIC DNA]</scope>
</reference>
<dbReference type="EMBL" id="CM044701">
    <property type="protein sequence ID" value="KAI5681250.1"/>
    <property type="molecule type" value="Genomic_DNA"/>
</dbReference>
<proteinExistence type="predicted"/>
<name>A0ACC0C8N9_CATRO</name>
<evidence type="ECO:0000313" key="2">
    <source>
        <dbReference type="Proteomes" id="UP001060085"/>
    </source>
</evidence>
<organism evidence="1 2">
    <name type="scientific">Catharanthus roseus</name>
    <name type="common">Madagascar periwinkle</name>
    <name type="synonym">Vinca rosea</name>
    <dbReference type="NCBI Taxonomy" id="4058"/>
    <lineage>
        <taxon>Eukaryota</taxon>
        <taxon>Viridiplantae</taxon>
        <taxon>Streptophyta</taxon>
        <taxon>Embryophyta</taxon>
        <taxon>Tracheophyta</taxon>
        <taxon>Spermatophyta</taxon>
        <taxon>Magnoliopsida</taxon>
        <taxon>eudicotyledons</taxon>
        <taxon>Gunneridae</taxon>
        <taxon>Pentapetalae</taxon>
        <taxon>asterids</taxon>
        <taxon>lamiids</taxon>
        <taxon>Gentianales</taxon>
        <taxon>Apocynaceae</taxon>
        <taxon>Rauvolfioideae</taxon>
        <taxon>Vinceae</taxon>
        <taxon>Catharanthinae</taxon>
        <taxon>Catharanthus</taxon>
    </lineage>
</organism>
<comment type="caution">
    <text evidence="1">The sequence shown here is derived from an EMBL/GenBank/DDBJ whole genome shotgun (WGS) entry which is preliminary data.</text>
</comment>
<gene>
    <name evidence="1" type="ORF">M9H77_02477</name>
</gene>
<protein>
    <submittedName>
        <fullName evidence="1">Uncharacterized protein</fullName>
    </submittedName>
</protein>
<sequence length="103" mass="11319">MLKSGPTIGGRFLSSMSVDALNLPPTELISSFKHIYYSSGYSGSHVSTVRVAEKANLKPISKEEKKNGMELNVVVSEFLLSRCHLMISDHFALLILLILNLAI</sequence>